<dbReference type="AlphaFoldDB" id="A0A1I8FBN7"/>
<protein>
    <submittedName>
        <fullName evidence="3">Uncharacterized protein</fullName>
    </submittedName>
</protein>
<reference evidence="3" key="1">
    <citation type="submission" date="2016-11" db="UniProtKB">
        <authorList>
            <consortium name="WormBaseParasite"/>
        </authorList>
    </citation>
    <scope>IDENTIFICATION</scope>
</reference>
<name>A0A1I8FBN7_9PLAT</name>
<evidence type="ECO:0000313" key="3">
    <source>
        <dbReference type="WBParaSite" id="maker-unitig_28205-snap-gene-0.2-mRNA-1"/>
    </source>
</evidence>
<keyword evidence="2" id="KW-1185">Reference proteome</keyword>
<evidence type="ECO:0000256" key="1">
    <source>
        <dbReference type="SAM" id="MobiDB-lite"/>
    </source>
</evidence>
<sequence length="40" mass="4709">MELFVRDSARWYEATVLLPQPHRTSGHHPPRRLQSGQQLL</sequence>
<organism evidence="2 3">
    <name type="scientific">Macrostomum lignano</name>
    <dbReference type="NCBI Taxonomy" id="282301"/>
    <lineage>
        <taxon>Eukaryota</taxon>
        <taxon>Metazoa</taxon>
        <taxon>Spiralia</taxon>
        <taxon>Lophotrochozoa</taxon>
        <taxon>Platyhelminthes</taxon>
        <taxon>Rhabditophora</taxon>
        <taxon>Macrostomorpha</taxon>
        <taxon>Macrostomida</taxon>
        <taxon>Macrostomidae</taxon>
        <taxon>Macrostomum</taxon>
    </lineage>
</organism>
<feature type="region of interest" description="Disordered" evidence="1">
    <location>
        <begin position="19"/>
        <end position="40"/>
    </location>
</feature>
<evidence type="ECO:0000313" key="2">
    <source>
        <dbReference type="Proteomes" id="UP000095280"/>
    </source>
</evidence>
<dbReference type="Proteomes" id="UP000095280">
    <property type="component" value="Unplaced"/>
</dbReference>
<dbReference type="WBParaSite" id="maker-unitig_28205-snap-gene-0.2-mRNA-1">
    <property type="protein sequence ID" value="maker-unitig_28205-snap-gene-0.2-mRNA-1"/>
    <property type="gene ID" value="maker-unitig_28205-snap-gene-0.2"/>
</dbReference>
<proteinExistence type="predicted"/>
<accession>A0A1I8FBN7</accession>